<comment type="function">
    <text evidence="1">VSG forms a coat on the surface of the parasite. The trypanosome evades the immune response of the host by expressing a series of antigenically distinct VSGs from an estimated 1000 VSG genes.</text>
</comment>
<evidence type="ECO:0000256" key="8">
    <source>
        <dbReference type="SAM" id="MobiDB-lite"/>
    </source>
</evidence>
<keyword evidence="6" id="KW-0325">Glycoprotein</keyword>
<feature type="signal peptide" evidence="9">
    <location>
        <begin position="1"/>
        <end position="19"/>
    </location>
</feature>
<evidence type="ECO:0000256" key="7">
    <source>
        <dbReference type="ARBA" id="ARBA00023288"/>
    </source>
</evidence>
<feature type="chain" id="PRO_5004058727" evidence="9">
    <location>
        <begin position="20"/>
        <end position="488"/>
    </location>
</feature>
<dbReference type="GO" id="GO:0098552">
    <property type="term" value="C:side of membrane"/>
    <property type="evidence" value="ECO:0007669"/>
    <property type="project" value="UniProtKB-KW"/>
</dbReference>
<feature type="compositionally biased region" description="Polar residues" evidence="8">
    <location>
        <begin position="406"/>
        <end position="418"/>
    </location>
</feature>
<keyword evidence="4" id="KW-0336">GPI-anchor</keyword>
<keyword evidence="5" id="KW-0472">Membrane</keyword>
<keyword evidence="9" id="KW-0732">Signal</keyword>
<dbReference type="AlphaFoldDB" id="M4T0B5"/>
<evidence type="ECO:0000256" key="2">
    <source>
        <dbReference type="ARBA" id="ARBA00004609"/>
    </source>
</evidence>
<comment type="subcellular location">
    <subcellularLocation>
        <location evidence="2">Cell membrane</location>
        <topology evidence="2">Lipid-anchor</topology>
        <topology evidence="2">GPI-anchor</topology>
    </subcellularLocation>
</comment>
<proteinExistence type="predicted"/>
<dbReference type="GO" id="GO:0005886">
    <property type="term" value="C:plasma membrane"/>
    <property type="evidence" value="ECO:0007669"/>
    <property type="project" value="UniProtKB-SubCell"/>
</dbReference>
<accession>M4T0B5</accession>
<dbReference type="EMBL" id="KC613690">
    <property type="protein sequence ID" value="AGH61121.1"/>
    <property type="molecule type" value="Genomic_DNA"/>
</dbReference>
<dbReference type="InterPro" id="IPR027446">
    <property type="entry name" value="VSG_C_dom_sf"/>
</dbReference>
<keyword evidence="7" id="KW-0449">Lipoprotein</keyword>
<evidence type="ECO:0000313" key="10">
    <source>
        <dbReference type="EMBL" id="AGH61121.1"/>
    </source>
</evidence>
<reference evidence="10" key="2">
    <citation type="journal article" date="2014" name="Mol. Biochem. Parasitol.">
        <title>Capturing the variant surface glycoprotein repertoire (the VSGnome) of Trypanosoma brucei Lister 427.</title>
        <authorList>
            <person name="Cross G.A."/>
            <person name="Kim H.S."/>
            <person name="Wickstead B."/>
        </authorList>
    </citation>
    <scope>NUCLEOTIDE SEQUENCE</scope>
    <source>
        <strain evidence="10">Lister 427</strain>
    </source>
</reference>
<dbReference type="SUPFAM" id="SSF118251">
    <property type="entry name" value="Variant surface glycoprotein MITAT 1.2, VSG 221, C-terminal domain"/>
    <property type="match status" value="1"/>
</dbReference>
<sequence length="488" mass="53242">MKNTVKLLLAMLFISDAQAANDKVAEAVQDICKERAYLLDLAKFLQDAGSSYFTDQNALLKQAAKWQLAAAAETSQEGRCKFLTLSRFATLEAYKQERQYTEALAKHREANNLVQQQIGLLTAAAAAAKLKLKEDSNQHAATNAGVLTLKFKLDNSGDTVCTGKEKVTEIERTGKEPNHRQATSILLTAAEDITKLFATATVAISGLNSCGNNGPSALATAANNCAFDGGETMAITFATATKKLASASTKIFNSDDDKSKCDSATDTITEQTPATKILARKICEAMLKPYPQLAKTAQLSGKQLKENPDFRVWTRNCNPRFRAIKDLNSGENLKYLQTYIETTYGDTTNKFKQTFLDEVDKTKLPSRSSAEQASKDIEELADTKTFSETITHLEDLRSQKEAAPSAQHSGSPTETPANAENCKEKSQGECKDENGCEFKDGKCQAKVTTTTGTDAKTNTTGSNSFVFSKVLLMLPFFISIINFQKNIL</sequence>
<evidence type="ECO:0000256" key="6">
    <source>
        <dbReference type="ARBA" id="ARBA00023180"/>
    </source>
</evidence>
<evidence type="ECO:0000256" key="5">
    <source>
        <dbReference type="ARBA" id="ARBA00023136"/>
    </source>
</evidence>
<organism evidence="10">
    <name type="scientific">Trypanosoma brucei</name>
    <dbReference type="NCBI Taxonomy" id="5691"/>
    <lineage>
        <taxon>Eukaryota</taxon>
        <taxon>Discoba</taxon>
        <taxon>Euglenozoa</taxon>
        <taxon>Kinetoplastea</taxon>
        <taxon>Metakinetoplastina</taxon>
        <taxon>Trypanosomatida</taxon>
        <taxon>Trypanosomatidae</taxon>
        <taxon>Trypanosoma</taxon>
    </lineage>
</organism>
<name>M4T0B5_9TRYP</name>
<dbReference type="VEuPathDB" id="TriTrypDB:Tb427_000184600"/>
<reference evidence="10" key="1">
    <citation type="submission" date="2013-02" db="EMBL/GenBank/DDBJ databases">
        <authorList>
            <person name="Cross G.A.M."/>
            <person name="Kim H.-S."/>
            <person name="Wickstead B."/>
        </authorList>
    </citation>
    <scope>NUCLEOTIDE SEQUENCE</scope>
    <source>
        <strain evidence="10">Lister 427</strain>
    </source>
</reference>
<evidence type="ECO:0000256" key="3">
    <source>
        <dbReference type="ARBA" id="ARBA00022475"/>
    </source>
</evidence>
<feature type="region of interest" description="Disordered" evidence="8">
    <location>
        <begin position="362"/>
        <end position="381"/>
    </location>
</feature>
<feature type="region of interest" description="Disordered" evidence="8">
    <location>
        <begin position="396"/>
        <end position="421"/>
    </location>
</feature>
<protein>
    <submittedName>
        <fullName evidence="10">Variant surface glycoprotein 563</fullName>
    </submittedName>
</protein>
<keyword evidence="3" id="KW-1003">Cell membrane</keyword>
<dbReference type="SUPFAM" id="SSF58087">
    <property type="entry name" value="Variant surface glycoprotein (N-terminal domain)"/>
    <property type="match status" value="1"/>
</dbReference>
<evidence type="ECO:0000256" key="4">
    <source>
        <dbReference type="ARBA" id="ARBA00022622"/>
    </source>
</evidence>
<evidence type="ECO:0000256" key="9">
    <source>
        <dbReference type="SAM" id="SignalP"/>
    </source>
</evidence>
<evidence type="ECO:0000256" key="1">
    <source>
        <dbReference type="ARBA" id="ARBA00002523"/>
    </source>
</evidence>